<evidence type="ECO:0000256" key="1">
    <source>
        <dbReference type="SAM" id="MobiDB-lite"/>
    </source>
</evidence>
<organism evidence="3 4">
    <name type="scientific">Kushneria phosphatilytica</name>
    <dbReference type="NCBI Taxonomy" id="657387"/>
    <lineage>
        <taxon>Bacteria</taxon>
        <taxon>Pseudomonadati</taxon>
        <taxon>Pseudomonadota</taxon>
        <taxon>Gammaproteobacteria</taxon>
        <taxon>Oceanospirillales</taxon>
        <taxon>Halomonadaceae</taxon>
        <taxon>Kushneria</taxon>
    </lineage>
</organism>
<dbReference type="InterPro" id="IPR034154">
    <property type="entry name" value="TOPRIM_DnaG/twinkle"/>
</dbReference>
<gene>
    <name evidence="3" type="ORF">FY550_01645</name>
</gene>
<dbReference type="AlphaFoldDB" id="A0A5C0ZUW5"/>
<dbReference type="Proteomes" id="UP000322553">
    <property type="component" value="Chromosome"/>
</dbReference>
<name>A0A5C0ZUW5_9GAMM</name>
<evidence type="ECO:0000259" key="2">
    <source>
        <dbReference type="Pfam" id="PF13362"/>
    </source>
</evidence>
<dbReference type="EMBL" id="CP043420">
    <property type="protein sequence ID" value="QEL09961.1"/>
    <property type="molecule type" value="Genomic_DNA"/>
</dbReference>
<keyword evidence="4" id="KW-1185">Reference proteome</keyword>
<dbReference type="CDD" id="cd01029">
    <property type="entry name" value="TOPRIM_primases"/>
    <property type="match status" value="1"/>
</dbReference>
<keyword evidence="3" id="KW-0413">Isomerase</keyword>
<dbReference type="OrthoDB" id="9763644at2"/>
<evidence type="ECO:0000313" key="3">
    <source>
        <dbReference type="EMBL" id="QEL09961.1"/>
    </source>
</evidence>
<dbReference type="InterPro" id="IPR006171">
    <property type="entry name" value="TOPRIM_dom"/>
</dbReference>
<evidence type="ECO:0000313" key="4">
    <source>
        <dbReference type="Proteomes" id="UP000322553"/>
    </source>
</evidence>
<feature type="region of interest" description="Disordered" evidence="1">
    <location>
        <begin position="1"/>
        <end position="38"/>
    </location>
</feature>
<feature type="compositionally biased region" description="Gly residues" evidence="1">
    <location>
        <begin position="1"/>
        <end position="10"/>
    </location>
</feature>
<protein>
    <submittedName>
        <fullName evidence="3">Topoisomerase</fullName>
    </submittedName>
</protein>
<dbReference type="GO" id="GO:0016853">
    <property type="term" value="F:isomerase activity"/>
    <property type="evidence" value="ECO:0007669"/>
    <property type="project" value="UniProtKB-KW"/>
</dbReference>
<accession>A0A5C0ZUW5</accession>
<dbReference type="KEGG" id="kuy:FY550_01645"/>
<feature type="domain" description="Toprim" evidence="2">
    <location>
        <begin position="223"/>
        <end position="317"/>
    </location>
</feature>
<reference evidence="3 4" key="1">
    <citation type="submission" date="2019-08" db="EMBL/GenBank/DDBJ databases">
        <title>Complete genome sequence of Kushneria sp. YCWA18, a halophilic phosphate-solubilizing bacterium isolated from Daqiao saltern in China.</title>
        <authorList>
            <person name="Du G.-X."/>
            <person name="Qu L.-Y."/>
        </authorList>
    </citation>
    <scope>NUCLEOTIDE SEQUENCE [LARGE SCALE GENOMIC DNA]</scope>
    <source>
        <strain evidence="3 4">YCWA18</strain>
    </source>
</reference>
<sequence length="327" mass="35684">MRAAGWGGRGMTHTTQKDWPLERGRPRTEAPPKAPPRHTTIEPALLEALAECGVTGLTVHADGVIHRFDASDKKRGNRCGWYVCPSLDVAVFGFWHTGEQHTVITGGRVDPTTTLETRLAYQRAKEQREAEQRQQWTRTAEQARRWWAAAESADPHHPYLLKKRLAPHGLRQRGDMLLVPLFLGGELVNLQRILPDGSKRFMAGGRIRGAASLLGRIAGADTVYLCEGWATAATLHEAVGQPVVAAMNCGNLLPMARSLRSRLPASVAIIVAADNDRYKSGNAGLTKGREAALAIGARIVWPEFPCAECACSDFNDRQCCALGEVVA</sequence>
<proteinExistence type="predicted"/>
<dbReference type="Pfam" id="PF13362">
    <property type="entry name" value="Toprim_3"/>
    <property type="match status" value="1"/>
</dbReference>
<feature type="compositionally biased region" description="Basic and acidic residues" evidence="1">
    <location>
        <begin position="15"/>
        <end position="30"/>
    </location>
</feature>